<organism evidence="5 6">
    <name type="scientific">Chaetomidium leptoderma</name>
    <dbReference type="NCBI Taxonomy" id="669021"/>
    <lineage>
        <taxon>Eukaryota</taxon>
        <taxon>Fungi</taxon>
        <taxon>Dikarya</taxon>
        <taxon>Ascomycota</taxon>
        <taxon>Pezizomycotina</taxon>
        <taxon>Sordariomycetes</taxon>
        <taxon>Sordariomycetidae</taxon>
        <taxon>Sordariales</taxon>
        <taxon>Chaetomiaceae</taxon>
        <taxon>Chaetomidium</taxon>
    </lineage>
</organism>
<dbReference type="EMBL" id="MU856856">
    <property type="protein sequence ID" value="KAK4157036.1"/>
    <property type="molecule type" value="Genomic_DNA"/>
</dbReference>
<dbReference type="SUPFAM" id="SSF51338">
    <property type="entry name" value="Composite domain of metallo-dependent hydrolases"/>
    <property type="match status" value="1"/>
</dbReference>
<dbReference type="Proteomes" id="UP001302745">
    <property type="component" value="Unassembled WGS sequence"/>
</dbReference>
<dbReference type="PANTHER" id="PTHR11113:SF14">
    <property type="entry name" value="N-ACETYLGLUCOSAMINE-6-PHOSPHATE DEACETYLASE"/>
    <property type="match status" value="1"/>
</dbReference>
<feature type="domain" description="Amidohydrolase 3" evidence="4">
    <location>
        <begin position="435"/>
        <end position="494"/>
    </location>
</feature>
<dbReference type="Gene3D" id="3.20.20.140">
    <property type="entry name" value="Metal-dependent hydrolases"/>
    <property type="match status" value="1"/>
</dbReference>
<dbReference type="GO" id="GO:0006046">
    <property type="term" value="P:N-acetylglucosamine catabolic process"/>
    <property type="evidence" value="ECO:0007669"/>
    <property type="project" value="TreeGrafter"/>
</dbReference>
<evidence type="ECO:0000256" key="2">
    <source>
        <dbReference type="ARBA" id="ARBA00022801"/>
    </source>
</evidence>
<evidence type="ECO:0000259" key="4">
    <source>
        <dbReference type="Pfam" id="PF07969"/>
    </source>
</evidence>
<reference evidence="5" key="2">
    <citation type="submission" date="2023-05" db="EMBL/GenBank/DDBJ databases">
        <authorList>
            <consortium name="Lawrence Berkeley National Laboratory"/>
            <person name="Steindorff A."/>
            <person name="Hensen N."/>
            <person name="Bonometti L."/>
            <person name="Westerberg I."/>
            <person name="Brannstrom I.O."/>
            <person name="Guillou S."/>
            <person name="Cros-Aarteil S."/>
            <person name="Calhoun S."/>
            <person name="Haridas S."/>
            <person name="Kuo A."/>
            <person name="Mondo S."/>
            <person name="Pangilinan J."/>
            <person name="Riley R."/>
            <person name="Labutti K."/>
            <person name="Andreopoulos B."/>
            <person name="Lipzen A."/>
            <person name="Chen C."/>
            <person name="Yanf M."/>
            <person name="Daum C."/>
            <person name="Ng V."/>
            <person name="Clum A."/>
            <person name="Ohm R."/>
            <person name="Martin F."/>
            <person name="Silar P."/>
            <person name="Natvig D."/>
            <person name="Lalanne C."/>
            <person name="Gautier V."/>
            <person name="Ament-Velasquez S.L."/>
            <person name="Kruys A."/>
            <person name="Hutchinson M.I."/>
            <person name="Powell A.J."/>
            <person name="Barry K."/>
            <person name="Miller A.N."/>
            <person name="Grigoriev I.V."/>
            <person name="Debuchy R."/>
            <person name="Gladieux P."/>
            <person name="Thoren M.H."/>
            <person name="Johannesson H."/>
        </authorList>
    </citation>
    <scope>NUCLEOTIDE SEQUENCE</scope>
    <source>
        <strain evidence="5">CBS 538.74</strain>
    </source>
</reference>
<feature type="region of interest" description="Disordered" evidence="3">
    <location>
        <begin position="306"/>
        <end position="342"/>
    </location>
</feature>
<dbReference type="InterPro" id="IPR032466">
    <property type="entry name" value="Metal_Hydrolase"/>
</dbReference>
<sequence length="505" mass="53658">MPSAIRSASPRQNGITKLTNCRLVRGDALVWDDVWVSSATGKIIRSQSAFYDELTMPDEVINLGGRIVSPGFIECQLNGAYGFNFSTATDDMAQYGKQLRDLNKQLARTGVTSYIPTVTSQTSDLYKKVLPYLGPSGSSRRAHDGAESLGAHVEGPFLNPTKNGVHNASILRVASSFSDLEEMYGAANITPFPGTQPPGSPIDSPSSSSSSSSHSTPSSPMSNNNLNGIPIKMITAAPELGAMTSLIPSLTARGIIVSIGHSEATYEQASTAVAAGATMITHLFNAMRPLHHRNPGIFGVLGVAETTQQQPQSQSQSQSQKKSQQPIEGREEEEEEGAKKQKKRPYFGLIADGIHLHPATIKIAWHAHPAGLVLVTDAMHMVGLPDGRYAWTNGEGEHFIVKRGSVLELEGTGAIAGSSITLIECVNNFLNWSGASIPQALKAVTATPAAMLGVEGVKGGLDAGADADLVILSEEVGEEGRTELVVDEVWKFGVRTFERGSSVVV</sequence>
<feature type="compositionally biased region" description="Low complexity" evidence="3">
    <location>
        <begin position="308"/>
        <end position="326"/>
    </location>
</feature>
<dbReference type="AlphaFoldDB" id="A0AAN6VVN7"/>
<dbReference type="GO" id="GO:0046872">
    <property type="term" value="F:metal ion binding"/>
    <property type="evidence" value="ECO:0007669"/>
    <property type="project" value="UniProtKB-KW"/>
</dbReference>
<evidence type="ECO:0000313" key="5">
    <source>
        <dbReference type="EMBL" id="KAK4157036.1"/>
    </source>
</evidence>
<evidence type="ECO:0000313" key="6">
    <source>
        <dbReference type="Proteomes" id="UP001302745"/>
    </source>
</evidence>
<dbReference type="Pfam" id="PF07969">
    <property type="entry name" value="Amidohydro_3"/>
    <property type="match status" value="1"/>
</dbReference>
<dbReference type="SUPFAM" id="SSF51556">
    <property type="entry name" value="Metallo-dependent hydrolases"/>
    <property type="match status" value="1"/>
</dbReference>
<gene>
    <name evidence="5" type="ORF">C8A00DRAFT_12079</name>
</gene>
<keyword evidence="1" id="KW-0479">Metal-binding</keyword>
<dbReference type="InterPro" id="IPR013108">
    <property type="entry name" value="Amidohydro_3"/>
</dbReference>
<keyword evidence="6" id="KW-1185">Reference proteome</keyword>
<reference evidence="5" key="1">
    <citation type="journal article" date="2023" name="Mol. Phylogenet. Evol.">
        <title>Genome-scale phylogeny and comparative genomics of the fungal order Sordariales.</title>
        <authorList>
            <person name="Hensen N."/>
            <person name="Bonometti L."/>
            <person name="Westerberg I."/>
            <person name="Brannstrom I.O."/>
            <person name="Guillou S."/>
            <person name="Cros-Aarteil S."/>
            <person name="Calhoun S."/>
            <person name="Haridas S."/>
            <person name="Kuo A."/>
            <person name="Mondo S."/>
            <person name="Pangilinan J."/>
            <person name="Riley R."/>
            <person name="LaButti K."/>
            <person name="Andreopoulos B."/>
            <person name="Lipzen A."/>
            <person name="Chen C."/>
            <person name="Yan M."/>
            <person name="Daum C."/>
            <person name="Ng V."/>
            <person name="Clum A."/>
            <person name="Steindorff A."/>
            <person name="Ohm R.A."/>
            <person name="Martin F."/>
            <person name="Silar P."/>
            <person name="Natvig D.O."/>
            <person name="Lalanne C."/>
            <person name="Gautier V."/>
            <person name="Ament-Velasquez S.L."/>
            <person name="Kruys A."/>
            <person name="Hutchinson M.I."/>
            <person name="Powell A.J."/>
            <person name="Barry K."/>
            <person name="Miller A.N."/>
            <person name="Grigoriev I.V."/>
            <person name="Debuchy R."/>
            <person name="Gladieux P."/>
            <person name="Hiltunen Thoren M."/>
            <person name="Johannesson H."/>
        </authorList>
    </citation>
    <scope>NUCLEOTIDE SEQUENCE</scope>
    <source>
        <strain evidence="5">CBS 538.74</strain>
    </source>
</reference>
<feature type="region of interest" description="Disordered" evidence="3">
    <location>
        <begin position="188"/>
        <end position="224"/>
    </location>
</feature>
<dbReference type="GO" id="GO:0008448">
    <property type="term" value="F:N-acetylglucosamine-6-phosphate deacetylase activity"/>
    <property type="evidence" value="ECO:0007669"/>
    <property type="project" value="InterPro"/>
</dbReference>
<dbReference type="CDD" id="cd00854">
    <property type="entry name" value="NagA"/>
    <property type="match status" value="1"/>
</dbReference>
<accession>A0AAN6VVN7</accession>
<protein>
    <submittedName>
        <fullName evidence="5">Carbohydrate esterase</fullName>
    </submittedName>
</protein>
<evidence type="ECO:0000256" key="1">
    <source>
        <dbReference type="ARBA" id="ARBA00022723"/>
    </source>
</evidence>
<feature type="compositionally biased region" description="Low complexity" evidence="3">
    <location>
        <begin position="201"/>
        <end position="222"/>
    </location>
</feature>
<comment type="caution">
    <text evidence="5">The sequence shown here is derived from an EMBL/GenBank/DDBJ whole genome shotgun (WGS) entry which is preliminary data.</text>
</comment>
<dbReference type="PANTHER" id="PTHR11113">
    <property type="entry name" value="N-ACETYLGLUCOSAMINE-6-PHOSPHATE DEACETYLASE"/>
    <property type="match status" value="1"/>
</dbReference>
<dbReference type="InterPro" id="IPR003764">
    <property type="entry name" value="GlcNAc_6-P_deAcase"/>
</dbReference>
<name>A0AAN6VVN7_9PEZI</name>
<proteinExistence type="predicted"/>
<evidence type="ECO:0000256" key="3">
    <source>
        <dbReference type="SAM" id="MobiDB-lite"/>
    </source>
</evidence>
<keyword evidence="2" id="KW-0378">Hydrolase</keyword>
<dbReference type="InterPro" id="IPR011059">
    <property type="entry name" value="Metal-dep_hydrolase_composite"/>
</dbReference>